<accession>A0A4P9WKA3</accession>
<evidence type="ECO:0000313" key="8">
    <source>
        <dbReference type="Proteomes" id="UP000269721"/>
    </source>
</evidence>
<dbReference type="GO" id="GO:0005730">
    <property type="term" value="C:nucleolus"/>
    <property type="evidence" value="ECO:0007669"/>
    <property type="project" value="TreeGrafter"/>
</dbReference>
<dbReference type="SUPFAM" id="SSF54534">
    <property type="entry name" value="FKBP-like"/>
    <property type="match status" value="1"/>
</dbReference>
<dbReference type="Pfam" id="PF00254">
    <property type="entry name" value="FKBP_C"/>
    <property type="match status" value="1"/>
</dbReference>
<evidence type="ECO:0000256" key="2">
    <source>
        <dbReference type="ARBA" id="ARBA00013194"/>
    </source>
</evidence>
<dbReference type="Gene3D" id="3.10.50.40">
    <property type="match status" value="1"/>
</dbReference>
<sequence>SQISVRYIGKLTNGKVFDSNTKGQPFKFILGKGEVIRGWDQGIVGMAVGGTRKLTIPAALAYGSRGAPPDIPPNATLNFEVKLLAA</sequence>
<name>A0A4P9WKA3_9FUNG</name>
<organism evidence="7 8">
    <name type="scientific">Blyttiomyces helicus</name>
    <dbReference type="NCBI Taxonomy" id="388810"/>
    <lineage>
        <taxon>Eukaryota</taxon>
        <taxon>Fungi</taxon>
        <taxon>Fungi incertae sedis</taxon>
        <taxon>Chytridiomycota</taxon>
        <taxon>Chytridiomycota incertae sedis</taxon>
        <taxon>Chytridiomycetes</taxon>
        <taxon>Chytridiomycetes incertae sedis</taxon>
        <taxon>Blyttiomyces</taxon>
    </lineage>
</organism>
<evidence type="ECO:0000256" key="1">
    <source>
        <dbReference type="ARBA" id="ARBA00000971"/>
    </source>
</evidence>
<gene>
    <name evidence="7" type="ORF">BDK51DRAFT_21698</name>
</gene>
<keyword evidence="3 5" id="KW-0697">Rotamase</keyword>
<dbReference type="PANTHER" id="PTHR43811:SF19">
    <property type="entry name" value="39 KDA FK506-BINDING NUCLEAR PROTEIN"/>
    <property type="match status" value="1"/>
</dbReference>
<comment type="catalytic activity">
    <reaction evidence="1 5">
        <text>[protein]-peptidylproline (omega=180) = [protein]-peptidylproline (omega=0)</text>
        <dbReference type="Rhea" id="RHEA:16237"/>
        <dbReference type="Rhea" id="RHEA-COMP:10747"/>
        <dbReference type="Rhea" id="RHEA-COMP:10748"/>
        <dbReference type="ChEBI" id="CHEBI:83833"/>
        <dbReference type="ChEBI" id="CHEBI:83834"/>
        <dbReference type="EC" id="5.2.1.8"/>
    </reaction>
</comment>
<dbReference type="EC" id="5.2.1.8" evidence="2 5"/>
<dbReference type="PROSITE" id="PS50059">
    <property type="entry name" value="FKBP_PPIASE"/>
    <property type="match status" value="1"/>
</dbReference>
<keyword evidence="8" id="KW-1185">Reference proteome</keyword>
<evidence type="ECO:0000256" key="4">
    <source>
        <dbReference type="ARBA" id="ARBA00023235"/>
    </source>
</evidence>
<dbReference type="Proteomes" id="UP000269721">
    <property type="component" value="Unassembled WGS sequence"/>
</dbReference>
<feature type="domain" description="PPIase FKBP-type" evidence="6">
    <location>
        <begin position="1"/>
        <end position="86"/>
    </location>
</feature>
<evidence type="ECO:0000313" key="7">
    <source>
        <dbReference type="EMBL" id="RKO91036.1"/>
    </source>
</evidence>
<dbReference type="PANTHER" id="PTHR43811">
    <property type="entry name" value="FKBP-TYPE PEPTIDYL-PROLYL CIS-TRANS ISOMERASE FKPA"/>
    <property type="match status" value="1"/>
</dbReference>
<dbReference type="AlphaFoldDB" id="A0A4P9WKA3"/>
<evidence type="ECO:0000256" key="5">
    <source>
        <dbReference type="PROSITE-ProRule" id="PRU00277"/>
    </source>
</evidence>
<protein>
    <recommendedName>
        <fullName evidence="2 5">peptidylprolyl isomerase</fullName>
        <ecNumber evidence="2 5">5.2.1.8</ecNumber>
    </recommendedName>
</protein>
<evidence type="ECO:0000256" key="3">
    <source>
        <dbReference type="ARBA" id="ARBA00023110"/>
    </source>
</evidence>
<dbReference type="OrthoDB" id="1902587at2759"/>
<dbReference type="GO" id="GO:0000785">
    <property type="term" value="C:chromatin"/>
    <property type="evidence" value="ECO:0007669"/>
    <property type="project" value="TreeGrafter"/>
</dbReference>
<dbReference type="EMBL" id="KZ995261">
    <property type="protein sequence ID" value="RKO91036.1"/>
    <property type="molecule type" value="Genomic_DNA"/>
</dbReference>
<dbReference type="GO" id="GO:0003755">
    <property type="term" value="F:peptidyl-prolyl cis-trans isomerase activity"/>
    <property type="evidence" value="ECO:0007669"/>
    <property type="project" value="UniProtKB-KW"/>
</dbReference>
<keyword evidence="4 5" id="KW-0413">Isomerase</keyword>
<dbReference type="FunFam" id="3.10.50.40:FF:000006">
    <property type="entry name" value="Peptidyl-prolyl cis-trans isomerase"/>
    <property type="match status" value="1"/>
</dbReference>
<reference evidence="8" key="1">
    <citation type="journal article" date="2018" name="Nat. Microbiol.">
        <title>Leveraging single-cell genomics to expand the fungal tree of life.</title>
        <authorList>
            <person name="Ahrendt S.R."/>
            <person name="Quandt C.A."/>
            <person name="Ciobanu D."/>
            <person name="Clum A."/>
            <person name="Salamov A."/>
            <person name="Andreopoulos B."/>
            <person name="Cheng J.F."/>
            <person name="Woyke T."/>
            <person name="Pelin A."/>
            <person name="Henrissat B."/>
            <person name="Reynolds N.K."/>
            <person name="Benny G.L."/>
            <person name="Smith M.E."/>
            <person name="James T.Y."/>
            <person name="Grigoriev I.V."/>
        </authorList>
    </citation>
    <scope>NUCLEOTIDE SEQUENCE [LARGE SCALE GENOMIC DNA]</scope>
</reference>
<dbReference type="InterPro" id="IPR046357">
    <property type="entry name" value="PPIase_dom_sf"/>
</dbReference>
<evidence type="ECO:0000259" key="6">
    <source>
        <dbReference type="PROSITE" id="PS50059"/>
    </source>
</evidence>
<dbReference type="InterPro" id="IPR001179">
    <property type="entry name" value="PPIase_FKBP_dom"/>
</dbReference>
<proteinExistence type="predicted"/>
<feature type="non-terminal residue" evidence="7">
    <location>
        <position position="1"/>
    </location>
</feature>